<dbReference type="EMBL" id="JALJOU010000008">
    <property type="protein sequence ID" value="KAK9842269.1"/>
    <property type="molecule type" value="Genomic_DNA"/>
</dbReference>
<dbReference type="GO" id="GO:0016168">
    <property type="term" value="F:chlorophyll binding"/>
    <property type="evidence" value="ECO:0007669"/>
    <property type="project" value="UniProtKB-KW"/>
</dbReference>
<keyword evidence="9" id="KW-1185">Reference proteome</keyword>
<feature type="binding site" evidence="6">
    <location>
        <position position="267"/>
    </location>
    <ligand>
        <name>chlorophyll a</name>
        <dbReference type="ChEBI" id="CHEBI:58416"/>
        <label>1</label>
    </ligand>
</feature>
<keyword evidence="4 7" id="KW-0934">Plastid</keyword>
<dbReference type="GO" id="GO:0009522">
    <property type="term" value="C:photosystem I"/>
    <property type="evidence" value="ECO:0007669"/>
    <property type="project" value="UniProtKB-KW"/>
</dbReference>
<comment type="similarity">
    <text evidence="7">Belongs to the light-harvesting chlorophyll a/b-binding (LHC) protein family.</text>
</comment>
<proteinExistence type="inferred from homology"/>
<keyword evidence="7" id="KW-0603">Photosystem I</keyword>
<keyword evidence="1 6" id="KW-0148">Chlorophyll</keyword>
<gene>
    <name evidence="8" type="ORF">WJX81_003760</name>
</gene>
<accession>A0AAW1S8K2</accession>
<dbReference type="InterPro" id="IPR022796">
    <property type="entry name" value="Chloroa_b-bind"/>
</dbReference>
<feature type="binding site" evidence="6">
    <location>
        <position position="235"/>
    </location>
    <ligand>
        <name>chlorophyll a</name>
        <dbReference type="ChEBI" id="CHEBI:58416"/>
        <label>1</label>
    </ligand>
</feature>
<keyword evidence="7" id="KW-0604">Photosystem II</keyword>
<evidence type="ECO:0000256" key="3">
    <source>
        <dbReference type="ARBA" id="ARBA00022531"/>
    </source>
</evidence>
<evidence type="ECO:0000256" key="4">
    <source>
        <dbReference type="ARBA" id="ARBA00022640"/>
    </source>
</evidence>
<evidence type="ECO:0000313" key="9">
    <source>
        <dbReference type="Proteomes" id="UP001445335"/>
    </source>
</evidence>
<dbReference type="PANTHER" id="PTHR21649">
    <property type="entry name" value="CHLOROPHYLL A/B BINDING PROTEIN"/>
    <property type="match status" value="1"/>
</dbReference>
<reference evidence="8 9" key="1">
    <citation type="journal article" date="2024" name="Nat. Commun.">
        <title>Phylogenomics reveals the evolutionary origins of lichenization in chlorophyte algae.</title>
        <authorList>
            <person name="Puginier C."/>
            <person name="Libourel C."/>
            <person name="Otte J."/>
            <person name="Skaloud P."/>
            <person name="Haon M."/>
            <person name="Grisel S."/>
            <person name="Petersen M."/>
            <person name="Berrin J.G."/>
            <person name="Delaux P.M."/>
            <person name="Dal Grande F."/>
            <person name="Keller J."/>
        </authorList>
    </citation>
    <scope>NUCLEOTIDE SEQUENCE [LARGE SCALE GENOMIC DNA]</scope>
    <source>
        <strain evidence="8 9">SAG 245.80</strain>
    </source>
</reference>
<evidence type="ECO:0000256" key="5">
    <source>
        <dbReference type="ARBA" id="ARBA00022991"/>
    </source>
</evidence>
<feature type="binding site" evidence="6">
    <location>
        <position position="240"/>
    </location>
    <ligand>
        <name>chlorophyll a</name>
        <dbReference type="ChEBI" id="CHEBI:58416"/>
        <label>1</label>
    </ligand>
</feature>
<comment type="subcellular location">
    <subcellularLocation>
        <location evidence="7">Plastid</location>
        <location evidence="7">Chloroplast thylakoid membrane</location>
    </subcellularLocation>
</comment>
<evidence type="ECO:0000256" key="7">
    <source>
        <dbReference type="RuleBase" id="RU363080"/>
    </source>
</evidence>
<feature type="binding site" evidence="6">
    <location>
        <position position="112"/>
    </location>
    <ligand>
        <name>chlorophyll a</name>
        <dbReference type="ChEBI" id="CHEBI:58416"/>
        <label>1</label>
    </ligand>
</feature>
<name>A0AAW1S8K2_9CHLO</name>
<organism evidence="8 9">
    <name type="scientific">Elliptochloris bilobata</name>
    <dbReference type="NCBI Taxonomy" id="381761"/>
    <lineage>
        <taxon>Eukaryota</taxon>
        <taxon>Viridiplantae</taxon>
        <taxon>Chlorophyta</taxon>
        <taxon>core chlorophytes</taxon>
        <taxon>Trebouxiophyceae</taxon>
        <taxon>Trebouxiophyceae incertae sedis</taxon>
        <taxon>Elliptochloris clade</taxon>
        <taxon>Elliptochloris</taxon>
    </lineage>
</organism>
<keyword evidence="2 7" id="KW-0150">Chloroplast</keyword>
<keyword evidence="3 7" id="KW-0602">Photosynthesis</keyword>
<evidence type="ECO:0000256" key="1">
    <source>
        <dbReference type="ARBA" id="ARBA00022494"/>
    </source>
</evidence>
<feature type="binding site" evidence="6">
    <location>
        <position position="109"/>
    </location>
    <ligand>
        <name>chlorophyll a</name>
        <dbReference type="ChEBI" id="CHEBI:58416"/>
        <label>1</label>
    </ligand>
</feature>
<dbReference type="InterPro" id="IPR001344">
    <property type="entry name" value="Chloro_AB-bd_pln"/>
</dbReference>
<dbReference type="AlphaFoldDB" id="A0AAW1S8K2"/>
<evidence type="ECO:0000313" key="8">
    <source>
        <dbReference type="EMBL" id="KAK9842269.1"/>
    </source>
</evidence>
<dbReference type="GO" id="GO:0009535">
    <property type="term" value="C:chloroplast thylakoid membrane"/>
    <property type="evidence" value="ECO:0007669"/>
    <property type="project" value="UniProtKB-SubCell"/>
</dbReference>
<dbReference type="Pfam" id="PF00504">
    <property type="entry name" value="Chloroa_b-bind"/>
    <property type="match status" value="1"/>
</dbReference>
<dbReference type="GO" id="GO:0009765">
    <property type="term" value="P:photosynthesis, light harvesting"/>
    <property type="evidence" value="ECO:0007669"/>
    <property type="project" value="InterPro"/>
</dbReference>
<feature type="binding site" description="axial binding residue" evidence="6">
    <location>
        <position position="202"/>
    </location>
    <ligand>
        <name>chlorophyll b</name>
        <dbReference type="ChEBI" id="CHEBI:61721"/>
        <label>1</label>
    </ligand>
    <ligandPart>
        <name>Mg</name>
        <dbReference type="ChEBI" id="CHEBI:25107"/>
    </ligandPart>
</feature>
<feature type="binding site" description="axial binding residue" evidence="6">
    <location>
        <position position="234"/>
    </location>
    <ligand>
        <name>chlorophyll a</name>
        <dbReference type="ChEBI" id="CHEBI:58416"/>
        <label>5</label>
    </ligand>
    <ligandPart>
        <name>Mg</name>
        <dbReference type="ChEBI" id="CHEBI:25107"/>
    </ligandPart>
</feature>
<dbReference type="Proteomes" id="UP001445335">
    <property type="component" value="Unassembled WGS sequence"/>
</dbReference>
<feature type="binding site" description="axial binding residue" evidence="6">
    <location>
        <position position="114"/>
    </location>
    <ligand>
        <name>chlorophyll b</name>
        <dbReference type="ChEBI" id="CHEBI:61721"/>
        <label>1</label>
    </ligand>
    <ligandPart>
        <name>Mg</name>
        <dbReference type="ChEBI" id="CHEBI:25107"/>
    </ligandPart>
</feature>
<feature type="binding site" evidence="6">
    <location>
        <position position="238"/>
    </location>
    <ligand>
        <name>chlorophyll a</name>
        <dbReference type="ChEBI" id="CHEBI:58416"/>
        <label>1</label>
    </ligand>
</feature>
<evidence type="ECO:0000256" key="2">
    <source>
        <dbReference type="ARBA" id="ARBA00022528"/>
    </source>
</evidence>
<feature type="binding site" evidence="6">
    <location>
        <position position="252"/>
    </location>
    <ligand>
        <name>chlorophyll a</name>
        <dbReference type="ChEBI" id="CHEBI:58416"/>
        <label>1</label>
    </ligand>
</feature>
<comment type="caution">
    <text evidence="8">The sequence shown here is derived from an EMBL/GenBank/DDBJ whole genome shotgun (WGS) entry which is preliminary data.</text>
</comment>
<evidence type="ECO:0000256" key="6">
    <source>
        <dbReference type="PIRSR" id="PIRSR601344-1"/>
    </source>
</evidence>
<comment type="function">
    <text evidence="7">The light-harvesting complex (LHC) functions as a light receptor, it captures and delivers excitation energy to photosystems with which it is closely associated.</text>
</comment>
<dbReference type="Gene3D" id="1.10.3460.10">
    <property type="entry name" value="Chlorophyll a/b binding protein domain"/>
    <property type="match status" value="1"/>
</dbReference>
<keyword evidence="5 7" id="KW-0157">Chromophore</keyword>
<dbReference type="GO" id="GO:0009523">
    <property type="term" value="C:photosystem II"/>
    <property type="evidence" value="ECO:0007669"/>
    <property type="project" value="UniProtKB-KW"/>
</dbReference>
<sequence>MAASCFAQTAANLQACKARFSGNAPAFSAMPSRPAARVVKVRAEEGGKVTTTERKATNPGPAPLIFASEQSLSYLDGTRPADYGFDPLGLMDPEGQGGFINQAWLQYSEVIHARWAMLGAAGMIAPEILASAGVIPQNPAEVTWFRTGVIQPAGTYSYWTDPYSLFFLEVIAMQFAELKRWQDFRHPGSQGKQYFLGLEQVLQGSGNPAYPGGQFFNLFNLGKTPEAMKDLQTKELKNGRLAMLAVFGYGAQAVMTHEGPFKNLTEHLSNPTAHNILTNFSKVNLG</sequence>
<protein>
    <recommendedName>
        <fullName evidence="7">Chlorophyll a-b binding protein, chloroplastic</fullName>
    </recommendedName>
</protein>
<keyword evidence="7" id="KW-0793">Thylakoid</keyword>
<dbReference type="SUPFAM" id="SSF103511">
    <property type="entry name" value="Chlorophyll a-b binding protein"/>
    <property type="match status" value="1"/>
</dbReference>